<dbReference type="AlphaFoldDB" id="A0A0A8YFG5"/>
<reference evidence="2" key="1">
    <citation type="submission" date="2014-09" db="EMBL/GenBank/DDBJ databases">
        <authorList>
            <person name="Magalhaes I.L.F."/>
            <person name="Oliveira U."/>
            <person name="Santos F.R."/>
            <person name="Vidigal T.H.D.A."/>
            <person name="Brescovit A.D."/>
            <person name="Santos A.J."/>
        </authorList>
    </citation>
    <scope>NUCLEOTIDE SEQUENCE</scope>
    <source>
        <tissue evidence="2">Shoot tissue taken approximately 20 cm above the soil surface</tissue>
    </source>
</reference>
<feature type="region of interest" description="Disordered" evidence="1">
    <location>
        <begin position="106"/>
        <end position="137"/>
    </location>
</feature>
<name>A0A0A8YFG5_ARUDO</name>
<accession>A0A0A8YFG5</accession>
<organism evidence="2">
    <name type="scientific">Arundo donax</name>
    <name type="common">Giant reed</name>
    <name type="synonym">Donax arundinaceus</name>
    <dbReference type="NCBI Taxonomy" id="35708"/>
    <lineage>
        <taxon>Eukaryota</taxon>
        <taxon>Viridiplantae</taxon>
        <taxon>Streptophyta</taxon>
        <taxon>Embryophyta</taxon>
        <taxon>Tracheophyta</taxon>
        <taxon>Spermatophyta</taxon>
        <taxon>Magnoliopsida</taxon>
        <taxon>Liliopsida</taxon>
        <taxon>Poales</taxon>
        <taxon>Poaceae</taxon>
        <taxon>PACMAD clade</taxon>
        <taxon>Arundinoideae</taxon>
        <taxon>Arundineae</taxon>
        <taxon>Arundo</taxon>
    </lineage>
</organism>
<evidence type="ECO:0000256" key="1">
    <source>
        <dbReference type="SAM" id="MobiDB-lite"/>
    </source>
</evidence>
<proteinExistence type="predicted"/>
<reference evidence="2" key="2">
    <citation type="journal article" date="2015" name="Data Brief">
        <title>Shoot transcriptome of the giant reed, Arundo donax.</title>
        <authorList>
            <person name="Barrero R.A."/>
            <person name="Guerrero F.D."/>
            <person name="Moolhuijzen P."/>
            <person name="Goolsby J.A."/>
            <person name="Tidwell J."/>
            <person name="Bellgard S.E."/>
            <person name="Bellgard M.I."/>
        </authorList>
    </citation>
    <scope>NUCLEOTIDE SEQUENCE</scope>
    <source>
        <tissue evidence="2">Shoot tissue taken approximately 20 cm above the soil surface</tissue>
    </source>
</reference>
<protein>
    <submittedName>
        <fullName evidence="2">Uncharacterized protein</fullName>
    </submittedName>
</protein>
<evidence type="ECO:0000313" key="2">
    <source>
        <dbReference type="EMBL" id="JAD24025.1"/>
    </source>
</evidence>
<sequence>MPAHSPPSSNDRDRARGCKVLFTKKKRTTHPICQRYAQTPLLQAHKCQGRSYSRTTLSSPNKHLQAYNSCCCIPELKLHYLGSFSSATFKTGKTCPASATDASRHQQCASGRGRRLGAAPGTSQEMHSTHEGPCPTASQNWRWEGAAHWRSCSQTDAR</sequence>
<dbReference type="EMBL" id="GBRH01273870">
    <property type="protein sequence ID" value="JAD24025.1"/>
    <property type="molecule type" value="Transcribed_RNA"/>
</dbReference>